<sequence>MKKQPASHNLKCKEMCGKGSLLNEESHEPGVELHSYVNGVGMEYHNDDRIILAKRDIHPSERNRVVMVPTGNITIASCDDPGGHSKKENRELVINGTRYWNTDGLTMKRSKANRVGLRYRDEGWITIYEWNTHPPEDKTEYEMEERTIFISTWKPWDPENSRNDDVTEEESTNDEELVDKDYWWEQYYRKKDTTVGVPNNHQDDRDEVVLVPTSVITIISCDDPGGHGKKTNRELMSSGTRHGDMDGLIDGRSDVSGGELGCHEDGRTITDDSPDKDKMEDEMKGGTVVMNARKLWAPGYKKWWQRTNTLKKLMIAYVDVIAKLIHCTMMIIVMMILITNETVSKSECAGIVRYIGSISRKAGGAQKDGGKESVKREHNKGYN</sequence>
<keyword evidence="4" id="KW-1185">Reference proteome</keyword>
<feature type="region of interest" description="Disordered" evidence="1">
    <location>
        <begin position="362"/>
        <end position="383"/>
    </location>
</feature>
<keyword evidence="2" id="KW-0472">Membrane</keyword>
<keyword evidence="2" id="KW-0812">Transmembrane</keyword>
<accession>A0A9N9GU07</accession>
<comment type="caution">
    <text evidence="3">The sequence shown here is derived from an EMBL/GenBank/DDBJ whole genome shotgun (WGS) entry which is preliminary data.</text>
</comment>
<evidence type="ECO:0000313" key="4">
    <source>
        <dbReference type="Proteomes" id="UP000789342"/>
    </source>
</evidence>
<feature type="region of interest" description="Disordered" evidence="1">
    <location>
        <begin position="257"/>
        <end position="278"/>
    </location>
</feature>
<feature type="compositionally biased region" description="Basic and acidic residues" evidence="1">
    <location>
        <begin position="368"/>
        <end position="383"/>
    </location>
</feature>
<dbReference type="AlphaFoldDB" id="A0A9N9GU07"/>
<name>A0A9N9GU07_9GLOM</name>
<dbReference type="Proteomes" id="UP000789342">
    <property type="component" value="Unassembled WGS sequence"/>
</dbReference>
<evidence type="ECO:0000256" key="1">
    <source>
        <dbReference type="SAM" id="MobiDB-lite"/>
    </source>
</evidence>
<organism evidence="3 4">
    <name type="scientific">Acaulospora morrowiae</name>
    <dbReference type="NCBI Taxonomy" id="94023"/>
    <lineage>
        <taxon>Eukaryota</taxon>
        <taxon>Fungi</taxon>
        <taxon>Fungi incertae sedis</taxon>
        <taxon>Mucoromycota</taxon>
        <taxon>Glomeromycotina</taxon>
        <taxon>Glomeromycetes</taxon>
        <taxon>Diversisporales</taxon>
        <taxon>Acaulosporaceae</taxon>
        <taxon>Acaulospora</taxon>
    </lineage>
</organism>
<proteinExistence type="predicted"/>
<feature type="compositionally biased region" description="Basic and acidic residues" evidence="1">
    <location>
        <begin position="261"/>
        <end position="278"/>
    </location>
</feature>
<keyword evidence="2" id="KW-1133">Transmembrane helix</keyword>
<gene>
    <name evidence="3" type="ORF">AMORRO_LOCUS9034</name>
</gene>
<evidence type="ECO:0000313" key="3">
    <source>
        <dbReference type="EMBL" id="CAG8629789.1"/>
    </source>
</evidence>
<reference evidence="3" key="1">
    <citation type="submission" date="2021-06" db="EMBL/GenBank/DDBJ databases">
        <authorList>
            <person name="Kallberg Y."/>
            <person name="Tangrot J."/>
            <person name="Rosling A."/>
        </authorList>
    </citation>
    <scope>NUCLEOTIDE SEQUENCE</scope>
    <source>
        <strain evidence="3">CL551</strain>
    </source>
</reference>
<protein>
    <submittedName>
        <fullName evidence="3">2428_t:CDS:1</fullName>
    </submittedName>
</protein>
<feature type="transmembrane region" description="Helical" evidence="2">
    <location>
        <begin position="314"/>
        <end position="338"/>
    </location>
</feature>
<evidence type="ECO:0000256" key="2">
    <source>
        <dbReference type="SAM" id="Phobius"/>
    </source>
</evidence>
<dbReference type="EMBL" id="CAJVPV010008359">
    <property type="protein sequence ID" value="CAG8629789.1"/>
    <property type="molecule type" value="Genomic_DNA"/>
</dbReference>